<keyword evidence="8" id="KW-0496">Mitochondrion</keyword>
<feature type="binding site" evidence="10">
    <location>
        <position position="243"/>
    </location>
    <ligand>
        <name>NADP(+)</name>
        <dbReference type="ChEBI" id="CHEBI:58349"/>
    </ligand>
</feature>
<feature type="binding site" evidence="10">
    <location>
        <begin position="231"/>
        <end position="232"/>
    </location>
    <ligand>
        <name>NADP(+)</name>
        <dbReference type="ChEBI" id="CHEBI:58349"/>
    </ligand>
</feature>
<dbReference type="RefSeq" id="XP_002682952.1">
    <property type="nucleotide sequence ID" value="XM_002682906.1"/>
</dbReference>
<feature type="binding site" evidence="9">
    <location>
        <position position="406"/>
    </location>
    <ligand>
        <name>FAD</name>
        <dbReference type="ChEBI" id="CHEBI:57692"/>
    </ligand>
</feature>
<dbReference type="Gene3D" id="3.40.50.720">
    <property type="entry name" value="NAD(P)-binding Rossmann-like Domain"/>
    <property type="match status" value="1"/>
</dbReference>
<evidence type="ECO:0000256" key="5">
    <source>
        <dbReference type="ARBA" id="ARBA00022857"/>
    </source>
</evidence>
<evidence type="ECO:0000256" key="10">
    <source>
        <dbReference type="PIRSR" id="PIRSR000362-2"/>
    </source>
</evidence>
<dbReference type="Proteomes" id="UP000006671">
    <property type="component" value="Unassembled WGS sequence"/>
</dbReference>
<evidence type="ECO:0000256" key="2">
    <source>
        <dbReference type="ARBA" id="ARBA00008312"/>
    </source>
</evidence>
<dbReference type="Gene3D" id="3.50.50.60">
    <property type="entry name" value="FAD/NAD(P)-binding domain"/>
    <property type="match status" value="1"/>
</dbReference>
<keyword evidence="4 8" id="KW-0274">FAD</keyword>
<keyword evidence="13" id="KW-1185">Reference proteome</keyword>
<evidence type="ECO:0000256" key="1">
    <source>
        <dbReference type="ARBA" id="ARBA00001974"/>
    </source>
</evidence>
<dbReference type="PANTHER" id="PTHR48467">
    <property type="entry name" value="GLUTAMATE SYNTHASE 1 [NADH], CHLOROPLASTIC-LIKE"/>
    <property type="match status" value="1"/>
</dbReference>
<protein>
    <recommendedName>
        <fullName evidence="8">NADPH:adrenodoxin oxidoreductase, mitochondrial</fullName>
        <ecNumber evidence="8">1.18.1.6</ecNumber>
    </recommendedName>
</protein>
<dbReference type="AlphaFoldDB" id="D2UZR7"/>
<evidence type="ECO:0000256" key="4">
    <source>
        <dbReference type="ARBA" id="ARBA00022827"/>
    </source>
</evidence>
<evidence type="ECO:0000256" key="3">
    <source>
        <dbReference type="ARBA" id="ARBA00022630"/>
    </source>
</evidence>
<feature type="domain" description="FAD/NAD(P)-binding" evidence="11">
    <location>
        <begin position="30"/>
        <end position="198"/>
    </location>
</feature>
<dbReference type="InterPro" id="IPR036188">
    <property type="entry name" value="FAD/NAD-bd_sf"/>
</dbReference>
<feature type="binding site" evidence="10">
    <location>
        <position position="413"/>
    </location>
    <ligand>
        <name>NADP(+)</name>
        <dbReference type="ChEBI" id="CHEBI:58349"/>
    </ligand>
</feature>
<dbReference type="InParanoid" id="D2UZR7"/>
<dbReference type="InterPro" id="IPR021163">
    <property type="entry name" value="Ferredox_Rdtase_adrenod"/>
</dbReference>
<dbReference type="EC" id="1.18.1.6" evidence="8"/>
<keyword evidence="5 8" id="KW-0521">NADP</keyword>
<comment type="similarity">
    <text evidence="2 8">Belongs to the ferredoxin--NADP reductase type 1 family.</text>
</comment>
<accession>D2UZR7</accession>
<dbReference type="KEGG" id="ngr:NAEGRDRAFT_77955"/>
<gene>
    <name evidence="12" type="ORF">NAEGRDRAFT_77955</name>
</gene>
<dbReference type="FunCoup" id="D2UZR7">
    <property type="interactions" value="373"/>
</dbReference>
<sequence>MFRSLCSSFSLSNKTNHIASVLSYSKRDLNICIVGSGPAGFYTAKQLLQKESNVDKVDVTILEKLPTPYGLVRYGVAPDHPEVKNVQNDFDSIASDSRVKFLGNVTLGKDVRFKELSEMFDVVVLTYGADSERSLGINGESLKGVESAREFVSWYNGLPSHTTPETFNRYRQLIETSKKAVIIGQGNVALDVARILARPIDTLKCYDLTSQAINILENSNKTLEHILVVGRRGPVQIAATTKELRELTKLNCLYIDPTQVKNEYIDENSKEQLEKEGRAKQRLVQLLQTATEKPTLDKDTKLVQLLFFRNPVEFIPSKSDPSRVGSIKFEITLIEKDPKGGEPKAVGSGIFEEIECDLVFESIGYKSVQADTDIPFDQKRGVVLNEFGRVINENSQVVKGTYVCGWLKRGPSGVILSNIYDAEETVGSILSDYSESKISSSTVDSYSKLIAHLQSKSTQYITFEQYKKLERHETEEGVKTGKIREKVLSVEEMLNVCFN</sequence>
<feature type="binding site" evidence="9">
    <location>
        <position position="107"/>
    </location>
    <ligand>
        <name>FAD</name>
        <dbReference type="ChEBI" id="CHEBI:57692"/>
    </ligand>
</feature>
<keyword evidence="6 8" id="KW-0560">Oxidoreductase</keyword>
<evidence type="ECO:0000256" key="9">
    <source>
        <dbReference type="PIRSR" id="PIRSR000362-1"/>
    </source>
</evidence>
<dbReference type="PIRSF" id="PIRSF000362">
    <property type="entry name" value="FNR"/>
    <property type="match status" value="1"/>
</dbReference>
<dbReference type="VEuPathDB" id="AmoebaDB:NAEGRDRAFT_77955"/>
<dbReference type="GO" id="GO:0005739">
    <property type="term" value="C:mitochondrion"/>
    <property type="evidence" value="ECO:0007669"/>
    <property type="project" value="UniProtKB-SubCell"/>
</dbReference>
<dbReference type="GeneID" id="8859560"/>
<proteinExistence type="inferred from homology"/>
<feature type="binding site" evidence="9">
    <location>
        <position position="63"/>
    </location>
    <ligand>
        <name>FAD</name>
        <dbReference type="ChEBI" id="CHEBI:57692"/>
    </ligand>
</feature>
<feature type="binding site" evidence="9">
    <location>
        <begin position="413"/>
        <end position="415"/>
    </location>
    <ligand>
        <name>FAD</name>
        <dbReference type="ChEBI" id="CHEBI:57692"/>
    </ligand>
</feature>
<dbReference type="EMBL" id="GG738846">
    <property type="protein sequence ID" value="EFC50208.1"/>
    <property type="molecule type" value="Genomic_DNA"/>
</dbReference>
<dbReference type="STRING" id="5762.D2UZR7"/>
<dbReference type="OrthoDB" id="333024at2759"/>
<dbReference type="InterPro" id="IPR055275">
    <property type="entry name" value="Ferredox_Rdtase"/>
</dbReference>
<organism evidence="13">
    <name type="scientific">Naegleria gruberi</name>
    <name type="common">Amoeba</name>
    <dbReference type="NCBI Taxonomy" id="5762"/>
    <lineage>
        <taxon>Eukaryota</taxon>
        <taxon>Discoba</taxon>
        <taxon>Heterolobosea</taxon>
        <taxon>Tetramitia</taxon>
        <taxon>Eutetramitia</taxon>
        <taxon>Vahlkampfiidae</taxon>
        <taxon>Naegleria</taxon>
    </lineage>
</organism>
<dbReference type="GO" id="GO:0016491">
    <property type="term" value="F:oxidoreductase activity"/>
    <property type="evidence" value="ECO:0007669"/>
    <property type="project" value="UniProtKB-KW"/>
</dbReference>
<comment type="cofactor">
    <cofactor evidence="1 8 9">
        <name>FAD</name>
        <dbReference type="ChEBI" id="CHEBI:57692"/>
    </cofactor>
</comment>
<dbReference type="PRINTS" id="PR00419">
    <property type="entry name" value="ADXRDTASE"/>
</dbReference>
<feature type="binding site" evidence="9">
    <location>
        <position position="71"/>
    </location>
    <ligand>
        <name>FAD</name>
        <dbReference type="ChEBI" id="CHEBI:57692"/>
    </ligand>
</feature>
<evidence type="ECO:0000313" key="12">
    <source>
        <dbReference type="EMBL" id="EFC50208.1"/>
    </source>
</evidence>
<keyword evidence="3 8" id="KW-0285">Flavoprotein</keyword>
<dbReference type="SUPFAM" id="SSF51971">
    <property type="entry name" value="Nucleotide-binding domain"/>
    <property type="match status" value="1"/>
</dbReference>
<dbReference type="PANTHER" id="PTHR48467:SF1">
    <property type="entry name" value="GLUTAMATE SYNTHASE 1 [NADH], CHLOROPLASTIC-LIKE"/>
    <property type="match status" value="1"/>
</dbReference>
<evidence type="ECO:0000256" key="7">
    <source>
        <dbReference type="ARBA" id="ARBA00048933"/>
    </source>
</evidence>
<feature type="binding site" evidence="10">
    <location>
        <begin position="185"/>
        <end position="188"/>
    </location>
    <ligand>
        <name>NADP(+)</name>
        <dbReference type="ChEBI" id="CHEBI:58349"/>
    </ligand>
</feature>
<reference evidence="12 13" key="1">
    <citation type="journal article" date="2010" name="Cell">
        <title>The genome of Naegleria gruberi illuminates early eukaryotic versatility.</title>
        <authorList>
            <person name="Fritz-Laylin L.K."/>
            <person name="Prochnik S.E."/>
            <person name="Ginger M.L."/>
            <person name="Dacks J.B."/>
            <person name="Carpenter M.L."/>
            <person name="Field M.C."/>
            <person name="Kuo A."/>
            <person name="Paredez A."/>
            <person name="Chapman J."/>
            <person name="Pham J."/>
            <person name="Shu S."/>
            <person name="Neupane R."/>
            <person name="Cipriano M."/>
            <person name="Mancuso J."/>
            <person name="Tu H."/>
            <person name="Salamov A."/>
            <person name="Lindquist E."/>
            <person name="Shapiro H."/>
            <person name="Lucas S."/>
            <person name="Grigoriev I.V."/>
            <person name="Cande W.Z."/>
            <person name="Fulton C."/>
            <person name="Rokhsar D.S."/>
            <person name="Dawson S.C."/>
        </authorList>
    </citation>
    <scope>NUCLEOTIDE SEQUENCE [LARGE SCALE GENOMIC DNA]</scope>
    <source>
        <strain evidence="12 13">NEG-M</strain>
    </source>
</reference>
<evidence type="ECO:0000256" key="6">
    <source>
        <dbReference type="ARBA" id="ARBA00023002"/>
    </source>
</evidence>
<dbReference type="InterPro" id="IPR023753">
    <property type="entry name" value="FAD/NAD-binding_dom"/>
</dbReference>
<evidence type="ECO:0000256" key="8">
    <source>
        <dbReference type="PIRNR" id="PIRNR000362"/>
    </source>
</evidence>
<dbReference type="Pfam" id="PF07992">
    <property type="entry name" value="Pyr_redox_2"/>
    <property type="match status" value="1"/>
</dbReference>
<dbReference type="eggNOG" id="KOG1800">
    <property type="taxonomic scope" value="Eukaryota"/>
</dbReference>
<comment type="subcellular location">
    <subcellularLocation>
        <location evidence="8">Mitochondrion</location>
    </subcellularLocation>
</comment>
<evidence type="ECO:0000259" key="11">
    <source>
        <dbReference type="Pfam" id="PF07992"/>
    </source>
</evidence>
<evidence type="ECO:0000313" key="13">
    <source>
        <dbReference type="Proteomes" id="UP000006671"/>
    </source>
</evidence>
<feature type="binding site" evidence="9">
    <location>
        <position position="39"/>
    </location>
    <ligand>
        <name>FAD</name>
        <dbReference type="ChEBI" id="CHEBI:57692"/>
    </ligand>
</feature>
<name>D2UZR7_NAEGR</name>
<comment type="catalytic activity">
    <reaction evidence="7 8">
        <text>2 reduced [adrenodoxin] + NADP(+) + H(+) = 2 oxidized [adrenodoxin] + NADPH</text>
        <dbReference type="Rhea" id="RHEA:42312"/>
        <dbReference type="Rhea" id="RHEA-COMP:9998"/>
        <dbReference type="Rhea" id="RHEA-COMP:9999"/>
        <dbReference type="ChEBI" id="CHEBI:15378"/>
        <dbReference type="ChEBI" id="CHEBI:33737"/>
        <dbReference type="ChEBI" id="CHEBI:33738"/>
        <dbReference type="ChEBI" id="CHEBI:57783"/>
        <dbReference type="ChEBI" id="CHEBI:58349"/>
        <dbReference type="EC" id="1.18.1.6"/>
    </reaction>
</comment>